<organism evidence="1">
    <name type="scientific">marine sediment metagenome</name>
    <dbReference type="NCBI Taxonomy" id="412755"/>
    <lineage>
        <taxon>unclassified sequences</taxon>
        <taxon>metagenomes</taxon>
        <taxon>ecological metagenomes</taxon>
    </lineage>
</organism>
<feature type="non-terminal residue" evidence="1">
    <location>
        <position position="1"/>
    </location>
</feature>
<evidence type="ECO:0000313" key="1">
    <source>
        <dbReference type="EMBL" id="GAG97216.1"/>
    </source>
</evidence>
<accession>X1DLB6</accession>
<dbReference type="AlphaFoldDB" id="X1DLB6"/>
<evidence type="ECO:0008006" key="2">
    <source>
        <dbReference type="Google" id="ProtNLM"/>
    </source>
</evidence>
<reference evidence="1" key="1">
    <citation type="journal article" date="2014" name="Front. Microbiol.">
        <title>High frequency of phylogenetically diverse reductive dehalogenase-homologous genes in deep subseafloor sedimentary metagenomes.</title>
        <authorList>
            <person name="Kawai M."/>
            <person name="Futagami T."/>
            <person name="Toyoda A."/>
            <person name="Takaki Y."/>
            <person name="Nishi S."/>
            <person name="Hori S."/>
            <person name="Arai W."/>
            <person name="Tsubouchi T."/>
            <person name="Morono Y."/>
            <person name="Uchiyama I."/>
            <person name="Ito T."/>
            <person name="Fujiyama A."/>
            <person name="Inagaki F."/>
            <person name="Takami H."/>
        </authorList>
    </citation>
    <scope>NUCLEOTIDE SEQUENCE</scope>
    <source>
        <strain evidence="1">Expedition CK06-06</strain>
    </source>
</reference>
<protein>
    <recommendedName>
        <fullName evidence="2">DUF115 domain-containing protein</fullName>
    </recommendedName>
</protein>
<proteinExistence type="predicted"/>
<dbReference type="Gene3D" id="3.90.1480.10">
    <property type="entry name" value="Alpha-2,3-sialyltransferase"/>
    <property type="match status" value="1"/>
</dbReference>
<comment type="caution">
    <text evidence="1">The sequence shown here is derived from an EMBL/GenBank/DDBJ whole genome shotgun (WGS) entry which is preliminary data.</text>
</comment>
<dbReference type="EMBL" id="BART01026465">
    <property type="protein sequence ID" value="GAG97216.1"/>
    <property type="molecule type" value="Genomic_DNA"/>
</dbReference>
<gene>
    <name evidence="1" type="ORF">S01H4_47196</name>
</gene>
<sequence>AETRRQKEIKANWNELRQKGFGYSADPRHPVILDYEDGRMLYDVLPDDSWKGQRCFIIGGGPSLKDFDFSKLQNELVIGVNRAYEVMDCPINFAMDHNLYHWITKGELGKEAKERFENFKGFPVWFDSAGYDYPRGIFVLGKMGDHKFSYSMKDGISVGTNAGLGALNLAVCLGANPIYLLGFDMCGKDGKQVWWHDGYPEEHSDKIYKVFIKSFETIAPELKEKKFHVINLNPDSALKCFKFGQFEDIKPIKRPESSLLY</sequence>
<name>X1DLB6_9ZZZZ</name>